<dbReference type="OrthoDB" id="6425749at2759"/>
<dbReference type="EMBL" id="BMAO01026372">
    <property type="protein sequence ID" value="GFR09133.1"/>
    <property type="molecule type" value="Genomic_DNA"/>
</dbReference>
<protein>
    <submittedName>
        <fullName evidence="1">Uncharacterized protein</fullName>
    </submittedName>
</protein>
<reference evidence="1" key="1">
    <citation type="submission" date="2020-07" db="EMBL/GenBank/DDBJ databases">
        <title>Multicomponent nature underlies the extraordinary mechanical properties of spider dragline silk.</title>
        <authorList>
            <person name="Kono N."/>
            <person name="Nakamura H."/>
            <person name="Mori M."/>
            <person name="Yoshida Y."/>
            <person name="Ohtoshi R."/>
            <person name="Malay A.D."/>
            <person name="Moran D.A.P."/>
            <person name="Tomita M."/>
            <person name="Numata K."/>
            <person name="Arakawa K."/>
        </authorList>
    </citation>
    <scope>NUCLEOTIDE SEQUENCE</scope>
</reference>
<name>A0A8X6GQQ2_TRICU</name>
<accession>A0A8X6GQQ2</accession>
<organism evidence="1 2">
    <name type="scientific">Trichonephila clavata</name>
    <name type="common">Joro spider</name>
    <name type="synonym">Nephila clavata</name>
    <dbReference type="NCBI Taxonomy" id="2740835"/>
    <lineage>
        <taxon>Eukaryota</taxon>
        <taxon>Metazoa</taxon>
        <taxon>Ecdysozoa</taxon>
        <taxon>Arthropoda</taxon>
        <taxon>Chelicerata</taxon>
        <taxon>Arachnida</taxon>
        <taxon>Araneae</taxon>
        <taxon>Araneomorphae</taxon>
        <taxon>Entelegynae</taxon>
        <taxon>Araneoidea</taxon>
        <taxon>Nephilidae</taxon>
        <taxon>Trichonephila</taxon>
    </lineage>
</organism>
<proteinExistence type="predicted"/>
<dbReference type="AlphaFoldDB" id="A0A8X6GQQ2"/>
<evidence type="ECO:0000313" key="2">
    <source>
        <dbReference type="Proteomes" id="UP000887116"/>
    </source>
</evidence>
<keyword evidence="2" id="KW-1185">Reference proteome</keyword>
<dbReference type="Proteomes" id="UP000887116">
    <property type="component" value="Unassembled WGS sequence"/>
</dbReference>
<gene>
    <name evidence="1" type="primary">NCL1_62662</name>
    <name evidence="1" type="ORF">TNCT_643081</name>
</gene>
<comment type="caution">
    <text evidence="1">The sequence shown here is derived from an EMBL/GenBank/DDBJ whole genome shotgun (WGS) entry which is preliminary data.</text>
</comment>
<sequence length="81" mass="9065">MIHGPCGALNPSSPCMKEGKCTKNYPRALLKDTRTNDKGYHLYRRRAPEDGGRTITQKTRGGMQEILVDNSWIVPLFSSSL</sequence>
<evidence type="ECO:0000313" key="1">
    <source>
        <dbReference type="EMBL" id="GFR09133.1"/>
    </source>
</evidence>